<dbReference type="GO" id="GO:0055052">
    <property type="term" value="C:ATP-binding cassette (ABC) transporter complex, substrate-binding subunit-containing"/>
    <property type="evidence" value="ECO:0007669"/>
    <property type="project" value="TreeGrafter"/>
</dbReference>
<evidence type="ECO:0000259" key="5">
    <source>
        <dbReference type="PROSITE" id="PS50893"/>
    </source>
</evidence>
<dbReference type="CDD" id="cd03301">
    <property type="entry name" value="ABC_MalK_N"/>
    <property type="match status" value="1"/>
</dbReference>
<evidence type="ECO:0000256" key="4">
    <source>
        <dbReference type="ARBA" id="ARBA00022840"/>
    </source>
</evidence>
<dbReference type="GeneID" id="78256057"/>
<dbReference type="GO" id="GO:0016887">
    <property type="term" value="F:ATP hydrolysis activity"/>
    <property type="evidence" value="ECO:0007669"/>
    <property type="project" value="InterPro"/>
</dbReference>
<dbReference type="FunFam" id="3.40.50.300:FF:000042">
    <property type="entry name" value="Maltose/maltodextrin ABC transporter, ATP-binding protein"/>
    <property type="match status" value="1"/>
</dbReference>
<evidence type="ECO:0000256" key="3">
    <source>
        <dbReference type="ARBA" id="ARBA00022741"/>
    </source>
</evidence>
<keyword evidence="4" id="KW-0067">ATP-binding</keyword>
<gene>
    <name evidence="6" type="ORF">EP13_14250</name>
</gene>
<dbReference type="AlphaFoldDB" id="A0A075NYK7"/>
<dbReference type="PROSITE" id="PS00211">
    <property type="entry name" value="ABC_TRANSPORTER_1"/>
    <property type="match status" value="1"/>
</dbReference>
<keyword evidence="3" id="KW-0547">Nucleotide-binding</keyword>
<keyword evidence="1" id="KW-0813">Transport</keyword>
<proteinExistence type="predicted"/>
<dbReference type="GO" id="GO:0015423">
    <property type="term" value="F:ABC-type maltose transporter activity"/>
    <property type="evidence" value="ECO:0007669"/>
    <property type="project" value="TreeGrafter"/>
</dbReference>
<evidence type="ECO:0000256" key="1">
    <source>
        <dbReference type="ARBA" id="ARBA00022448"/>
    </source>
</evidence>
<sequence length="362" mass="40316">MSQIELINIKKQFENTEIVKGVDIHIEKGEFAVIVGPSGCGKSTLLRMIAGLEDISSGELKIGGQVVNHVSPDKRGIAMVFQSYALYPHMTVAENIGFALSLQKVDKQEIKQRVKEAAEMLELTALLKRKPAELSGGQRQRVAIGRAIVKRPQLILFDEPLSNLDAKLRVQMRAELMRLHREFGSTVIYVTHDQVEAMTMAQKIIVLNQGKVAQVGKPMALYKQPDNQFVAQFIGIPKMNLLPGAIKDNRFLGECNQDVSLTQTYHNATLVNLGIRPEHVNIDHQGNEWNVILVERLGVETFIHVKANNAQQVVVRLEGNTDVAEGQRVGLIINPEVCFLFDENGERIHPKLDVLNVVQNSA</sequence>
<dbReference type="Gene3D" id="2.40.50.100">
    <property type="match status" value="1"/>
</dbReference>
<dbReference type="InterPro" id="IPR013611">
    <property type="entry name" value="Transp-assoc_OB_typ2"/>
</dbReference>
<feature type="domain" description="ABC transporter" evidence="5">
    <location>
        <begin position="4"/>
        <end position="234"/>
    </location>
</feature>
<dbReference type="Pfam" id="PF00005">
    <property type="entry name" value="ABC_tran"/>
    <property type="match status" value="1"/>
</dbReference>
<dbReference type="Gene3D" id="3.40.50.300">
    <property type="entry name" value="P-loop containing nucleotide triphosphate hydrolases"/>
    <property type="match status" value="1"/>
</dbReference>
<organism evidence="6 7">
    <name type="scientific">Alteromonas australica</name>
    <dbReference type="NCBI Taxonomy" id="589873"/>
    <lineage>
        <taxon>Bacteria</taxon>
        <taxon>Pseudomonadati</taxon>
        <taxon>Pseudomonadota</taxon>
        <taxon>Gammaproteobacteria</taxon>
        <taxon>Alteromonadales</taxon>
        <taxon>Alteromonadaceae</taxon>
        <taxon>Alteromonas/Salinimonas group</taxon>
        <taxon>Alteromonas</taxon>
    </lineage>
</organism>
<keyword evidence="2" id="KW-0762">Sugar transport</keyword>
<dbReference type="InterPro" id="IPR003439">
    <property type="entry name" value="ABC_transporter-like_ATP-bd"/>
</dbReference>
<dbReference type="eggNOG" id="COG3842">
    <property type="taxonomic scope" value="Bacteria"/>
</dbReference>
<reference evidence="6 7" key="1">
    <citation type="submission" date="2014-06" db="EMBL/GenBank/DDBJ databases">
        <title>Genomes of Alteromonas australica, a world apart.</title>
        <authorList>
            <person name="Gonzaga A."/>
            <person name="Lopez-Perez M."/>
            <person name="Rodriguez-Valera F."/>
        </authorList>
    </citation>
    <scope>NUCLEOTIDE SEQUENCE [LARGE SCALE GENOMIC DNA]</scope>
    <source>
        <strain evidence="6 7">H 17</strain>
    </source>
</reference>
<dbReference type="PANTHER" id="PTHR43875">
    <property type="entry name" value="MALTODEXTRIN IMPORT ATP-BINDING PROTEIN MSMX"/>
    <property type="match status" value="1"/>
</dbReference>
<evidence type="ECO:0000313" key="6">
    <source>
        <dbReference type="EMBL" id="AIF99749.1"/>
    </source>
</evidence>
<dbReference type="PROSITE" id="PS50893">
    <property type="entry name" value="ABC_TRANSPORTER_2"/>
    <property type="match status" value="1"/>
</dbReference>
<dbReference type="SUPFAM" id="SSF52540">
    <property type="entry name" value="P-loop containing nucleoside triphosphate hydrolases"/>
    <property type="match status" value="1"/>
</dbReference>
<dbReference type="SUPFAM" id="SSF50331">
    <property type="entry name" value="MOP-like"/>
    <property type="match status" value="1"/>
</dbReference>
<dbReference type="PANTHER" id="PTHR43875:SF3">
    <property type="entry name" value="MALTOSE_MALTODEXTRIN IMPORT ATP-BINDING PROTEIN MALK"/>
    <property type="match status" value="1"/>
</dbReference>
<dbReference type="InterPro" id="IPR003593">
    <property type="entry name" value="AAA+_ATPase"/>
</dbReference>
<dbReference type="GO" id="GO:0005524">
    <property type="term" value="F:ATP binding"/>
    <property type="evidence" value="ECO:0007669"/>
    <property type="project" value="UniProtKB-KW"/>
</dbReference>
<dbReference type="InterPro" id="IPR012340">
    <property type="entry name" value="NA-bd_OB-fold"/>
</dbReference>
<dbReference type="Gene3D" id="2.40.50.140">
    <property type="entry name" value="Nucleic acid-binding proteins"/>
    <property type="match status" value="1"/>
</dbReference>
<dbReference type="InterPro" id="IPR017871">
    <property type="entry name" value="ABC_transporter-like_CS"/>
</dbReference>
<dbReference type="RefSeq" id="WP_044057810.1">
    <property type="nucleotide sequence ID" value="NZ_CBCSKJ010000002.1"/>
</dbReference>
<dbReference type="InterPro" id="IPR008995">
    <property type="entry name" value="Mo/tungstate-bd_C_term_dom"/>
</dbReference>
<dbReference type="InterPro" id="IPR015855">
    <property type="entry name" value="ABC_transpr_MalK-like"/>
</dbReference>
<dbReference type="NCBIfam" id="NF008653">
    <property type="entry name" value="PRK11650.1"/>
    <property type="match status" value="1"/>
</dbReference>
<dbReference type="InterPro" id="IPR027417">
    <property type="entry name" value="P-loop_NTPase"/>
</dbReference>
<dbReference type="SMART" id="SM00382">
    <property type="entry name" value="AAA"/>
    <property type="match status" value="1"/>
</dbReference>
<dbReference type="InterPro" id="IPR047641">
    <property type="entry name" value="ABC_transpr_MalK/UgpC-like"/>
</dbReference>
<dbReference type="EMBL" id="CP008849">
    <property type="protein sequence ID" value="AIF99749.1"/>
    <property type="molecule type" value="Genomic_DNA"/>
</dbReference>
<accession>A0A075NYK7</accession>
<keyword evidence="7" id="KW-1185">Reference proteome</keyword>
<name>A0A075NYK7_9ALTE</name>
<dbReference type="Pfam" id="PF08402">
    <property type="entry name" value="TOBE_2"/>
    <property type="match status" value="1"/>
</dbReference>
<evidence type="ECO:0000313" key="7">
    <source>
        <dbReference type="Proteomes" id="UP000056090"/>
    </source>
</evidence>
<dbReference type="Proteomes" id="UP000056090">
    <property type="component" value="Chromosome"/>
</dbReference>
<dbReference type="GO" id="GO:1990060">
    <property type="term" value="C:maltose transport complex"/>
    <property type="evidence" value="ECO:0007669"/>
    <property type="project" value="TreeGrafter"/>
</dbReference>
<evidence type="ECO:0000256" key="2">
    <source>
        <dbReference type="ARBA" id="ARBA00022597"/>
    </source>
</evidence>
<dbReference type="KEGG" id="aal:EP13_14250"/>
<protein>
    <recommendedName>
        <fullName evidence="5">ABC transporter domain-containing protein</fullName>
    </recommendedName>
</protein>